<feature type="transmembrane region" description="Helical" evidence="4">
    <location>
        <begin position="53"/>
        <end position="72"/>
    </location>
</feature>
<gene>
    <name evidence="7" type="ORF">J2X06_000594</name>
</gene>
<evidence type="ECO:0000256" key="4">
    <source>
        <dbReference type="SAM" id="Phobius"/>
    </source>
</evidence>
<feature type="domain" description="Alpha-2-macroglobulin bait region" evidence="5">
    <location>
        <begin position="1053"/>
        <end position="1192"/>
    </location>
</feature>
<keyword evidence="2" id="KW-0732">Signal</keyword>
<dbReference type="Pfam" id="PF07703">
    <property type="entry name" value="A2M_BRD"/>
    <property type="match status" value="1"/>
</dbReference>
<dbReference type="EMBL" id="JAVDVY010000001">
    <property type="protein sequence ID" value="MDR7133410.1"/>
    <property type="molecule type" value="Genomic_DNA"/>
</dbReference>
<keyword evidence="4" id="KW-0472">Membrane</keyword>
<dbReference type="Pfam" id="PF01835">
    <property type="entry name" value="MG2"/>
    <property type="match status" value="1"/>
</dbReference>
<evidence type="ECO:0000313" key="8">
    <source>
        <dbReference type="Proteomes" id="UP001251524"/>
    </source>
</evidence>
<evidence type="ECO:0000256" key="3">
    <source>
        <dbReference type="SAM" id="MobiDB-lite"/>
    </source>
</evidence>
<feature type="compositionally biased region" description="Acidic residues" evidence="3">
    <location>
        <begin position="1858"/>
        <end position="1869"/>
    </location>
</feature>
<comment type="caution">
    <text evidence="7">The sequence shown here is derived from an EMBL/GenBank/DDBJ whole genome shotgun (WGS) entry which is preliminary data.</text>
</comment>
<feature type="domain" description="Alpha-2-macroglobulin" evidence="6">
    <location>
        <begin position="1258"/>
        <end position="1348"/>
    </location>
</feature>
<dbReference type="InterPro" id="IPR021868">
    <property type="entry name" value="Alpha_2_Macroglob_MG3"/>
</dbReference>
<organism evidence="7 8">
    <name type="scientific">Lysobacter niastensis</name>
    <dbReference type="NCBI Taxonomy" id="380629"/>
    <lineage>
        <taxon>Bacteria</taxon>
        <taxon>Pseudomonadati</taxon>
        <taxon>Pseudomonadota</taxon>
        <taxon>Gammaproteobacteria</taxon>
        <taxon>Lysobacterales</taxon>
        <taxon>Lysobacteraceae</taxon>
        <taxon>Lysobacter</taxon>
    </lineage>
</organism>
<keyword evidence="4" id="KW-0812">Transmembrane</keyword>
<dbReference type="Pfam" id="PF17962">
    <property type="entry name" value="bMG6"/>
    <property type="match status" value="1"/>
</dbReference>
<dbReference type="InterPro" id="IPR002890">
    <property type="entry name" value="MG2"/>
</dbReference>
<dbReference type="Pfam" id="PF17973">
    <property type="entry name" value="bMG10"/>
    <property type="match status" value="1"/>
</dbReference>
<keyword evidence="8" id="KW-1185">Reference proteome</keyword>
<dbReference type="Gene3D" id="2.60.40.1930">
    <property type="match status" value="1"/>
</dbReference>
<dbReference type="PANTHER" id="PTHR40094">
    <property type="entry name" value="ALPHA-2-MACROGLOBULIN HOMOLOG"/>
    <property type="match status" value="1"/>
</dbReference>
<comment type="similarity">
    <text evidence="1">Belongs to the protease inhibitor I39 (alpha-2-macroglobulin) family. Bacterial alpha-2-macroglobulin subfamily.</text>
</comment>
<dbReference type="InterPro" id="IPR008930">
    <property type="entry name" value="Terpenoid_cyclase/PrenylTrfase"/>
</dbReference>
<dbReference type="InterPro" id="IPR011625">
    <property type="entry name" value="A2M_N_BRD"/>
</dbReference>
<dbReference type="Pfam" id="PF17972">
    <property type="entry name" value="bMG5"/>
    <property type="match status" value="1"/>
</dbReference>
<evidence type="ECO:0000256" key="2">
    <source>
        <dbReference type="ARBA" id="ARBA00022729"/>
    </source>
</evidence>
<evidence type="ECO:0000256" key="1">
    <source>
        <dbReference type="ARBA" id="ARBA00010556"/>
    </source>
</evidence>
<dbReference type="Pfam" id="PF00207">
    <property type="entry name" value="A2M"/>
    <property type="match status" value="1"/>
</dbReference>
<dbReference type="SUPFAM" id="SSF48239">
    <property type="entry name" value="Terpenoid cyclases/Protein prenyltransferases"/>
    <property type="match status" value="1"/>
</dbReference>
<reference evidence="7 8" key="1">
    <citation type="submission" date="2023-07" db="EMBL/GenBank/DDBJ databases">
        <title>Sorghum-associated microbial communities from plants grown in Nebraska, USA.</title>
        <authorList>
            <person name="Schachtman D."/>
        </authorList>
    </citation>
    <scope>NUCLEOTIDE SEQUENCE [LARGE SCALE GENOMIC DNA]</scope>
    <source>
        <strain evidence="7 8">BE198</strain>
    </source>
</reference>
<dbReference type="Gene3D" id="2.60.40.3710">
    <property type="match status" value="1"/>
</dbReference>
<feature type="region of interest" description="Disordered" evidence="3">
    <location>
        <begin position="1848"/>
        <end position="1887"/>
    </location>
</feature>
<accession>A0ABU1W7T2</accession>
<dbReference type="InterPro" id="IPR001599">
    <property type="entry name" value="Macroglobln_a2"/>
</dbReference>
<dbReference type="PANTHER" id="PTHR40094:SF1">
    <property type="entry name" value="UBIQUITIN DOMAIN-CONTAINING PROTEIN"/>
    <property type="match status" value="1"/>
</dbReference>
<dbReference type="InterPro" id="IPR041203">
    <property type="entry name" value="Bact_A2M_MG5"/>
</dbReference>
<dbReference type="SMART" id="SM01359">
    <property type="entry name" value="A2M_N_2"/>
    <property type="match status" value="1"/>
</dbReference>
<dbReference type="Pfam" id="PF11974">
    <property type="entry name" value="bMG3"/>
    <property type="match status" value="1"/>
</dbReference>
<dbReference type="RefSeq" id="WP_310058079.1">
    <property type="nucleotide sequence ID" value="NZ_JAVDVY010000001.1"/>
</dbReference>
<dbReference type="SMART" id="SM01360">
    <property type="entry name" value="A2M"/>
    <property type="match status" value="1"/>
</dbReference>
<dbReference type="Gene3D" id="1.50.10.20">
    <property type="match status" value="1"/>
</dbReference>
<sequence length="1958" mass="213307">MQPPSSTSQSADTQAGSEGVAPGMAQRVFGQFAWQPPAWLSSLTTKLRQRPRLYLGALAGLMLVAGLGWWLATRPTPVVPGALEVTVDAPDLTDYTKTPAKIDPLRLTFSGSAAPITKVGAVPEGVVLAPELKGAWVWQDDHTLVFTPAGDWPVGAKYEVRLDTQRALARGVKLGKDEFEFETSPFRASLAKSEFYQDPLDPNLKKGVFEVSFSHPVDAAQFERRIRLQLADGAGTALAAPEKTVSYDERRLKGWVHSAPLQLPENGGTLKLEIAQGVTSLLGGDGTREPVSGNVVLPSLYSVNITGVTPTLVDNERFEPEQVLVIEFNNAMRDTDVAGAVRAWLLPAKNPKVPLKQQPGNYDWSEGEIDEALLKKSTPLPLTAVPTEREYIETHSFKYVAPPNRRVYVRVAKGLKAFGGFILGSSYATVAAVPEIPPLLRFVGDGALLSLRGEHRVSIVSRNVPNARLEIARVLPEQLQHLAFSNEGSFAQPYLSGIEADDLVEREERRLKLPADQPAKAHYEGVDLGEYLKPSRRGVFLLSLHTLDEEDSEKPSAQTLRDDAGEEQDSRLVVLTDLGMIVKKALDGSRDVFIQSLAQGTPVSGAKVRAIARNGETLVEADTDGGGRAHLPSLDDFKREKRPVMLTVSQGEDFSFLPIDDRGRALDFSRFDIGGQPNEIEGGALDAFLFSDRGLYRPGDTIHLGMIVRAADWKRPLTGLPLELVLTDPRGTVAQRKRLRLGSVGFEGVDYTPAESAPSGTWEARLYLLGKDDDTAPTSIGSTSVQVREFAPDTMRVRAQFSTENPQGWVKPDDLSVTVTAENLIGTPAQQRRVAATMVLRPSFPRFAAYPDYRFYDPQRAKEGYDEELTDAKTDNDGRAKFVLDMKKYERATYQLSFLARAYEPGSGRNVAAQASTLVSNNDFLVGIKAQDDLGYVARDAKRAVQLLSIGQDGKPRQVTGLQAVVVERRYVSVLTKQPSGTYRYVSHERRFDRKRYALQLAGGRQAVALPTGQPGDFALEIRGSDDKPLNQIDFRVTGAANLSRALDRNAELALSLSQPSYRPGDTIEVSVRAPYPGSGLITLERDHVFAHVWFRADTTSSVQKIQIPADFEGNGYVNVQFLRDPNSDEIFMSPLSYGVVPFAVDRAARTQPLEIRLPAIAKPGVPVTADITTTGKARVVLFAVDEGILQVARYRVEHPLDHFFKKRMLQVDTAQILDLVLPEFSRLAAATAPGGDSEGDLAKNLNPFKRKAEKPAVWWSGIIDVDGRRQFTYTLPDHFNGQVRVVALAVTPERIGLKETTQLVRGDFVLTPTVPTHLAPGDEFELPVGVANTIAGAKAAADVAVTVKLPPQLAPVGSAAQSLSLQPGREGSVRFRLRAGATPGTAAVVVVAQSGKFRAQRRIEVSVRPAVTARQDLRVGRADHAVELKELRAMYNQFATRQLSASASPLLAVDGLSAYLQDYPHLCTEQLLSQAMPALVLEAHPELGKVVTSSKKPAMDIIDVLRSRQNSEGGIGLWAATPDADPFVTGYAALYLLEAREHGKPVPDDVIASLNRYLEAQAADRSGHSLPALRSRALAVYLLIRQGRTASNLLGAVHEQLKRDQPKAWEDDVAGLFVATSYQLLQQDKAARPLATKAIVRANRSSPVAPIPYSAFYDDGIAQAWTVYLVNKHFSAQRKQLQTVALERLLDPMRTNRYNTLSSALTVLAMDSYANASKQPLPALQAAGKDGKARNIGVARGVVARGTFAGTDTRLWVRPADKMPVWYLLNQSGFDRVMPKAVQDHGLEVVRDYLDGAGKPVATITQGDEITVRLRVRSLGVSARGDIAIVDLLPGGFEPVLQYPEAVAQPRPTPSGECEECEGEEGDESGSPSTAPPAPTLALPGSSFAPQHVEQREDRIVLYGFVGAQVTEFRYRVRAGNTGKFVVAPIFAESMYDRSVYAQGGPAGFLQVSAPKP</sequence>
<dbReference type="InterPro" id="IPR051802">
    <property type="entry name" value="YfhM-like"/>
</dbReference>
<dbReference type="InterPro" id="IPR041462">
    <property type="entry name" value="Bact_A2M_MG6"/>
</dbReference>
<keyword evidence="4" id="KW-1133">Transmembrane helix</keyword>
<proteinExistence type="inferred from homology"/>
<dbReference type="Proteomes" id="UP001251524">
    <property type="component" value="Unassembled WGS sequence"/>
</dbReference>
<dbReference type="InterPro" id="IPR041246">
    <property type="entry name" value="Bact_MG10"/>
</dbReference>
<evidence type="ECO:0000259" key="5">
    <source>
        <dbReference type="SMART" id="SM01359"/>
    </source>
</evidence>
<evidence type="ECO:0000313" key="7">
    <source>
        <dbReference type="EMBL" id="MDR7133410.1"/>
    </source>
</evidence>
<evidence type="ECO:0000259" key="6">
    <source>
        <dbReference type="SMART" id="SM01360"/>
    </source>
</evidence>
<name>A0ABU1W7T2_9GAMM</name>
<protein>
    <submittedName>
        <fullName evidence="7">Uncharacterized protein YfaS (Alpha-2-macroglobulin family)</fullName>
    </submittedName>
</protein>